<accession>A0A3P1WU07</accession>
<evidence type="ECO:0000259" key="1">
    <source>
        <dbReference type="Pfam" id="PF02541"/>
    </source>
</evidence>
<dbReference type="PANTHER" id="PTHR30005:SF13">
    <property type="entry name" value="EXOPOLYPHOSPHATASE 2"/>
    <property type="match status" value="1"/>
</dbReference>
<dbReference type="SUPFAM" id="SSF53067">
    <property type="entry name" value="Actin-like ATPase domain"/>
    <property type="match status" value="2"/>
</dbReference>
<reference evidence="2 3" key="1">
    <citation type="submission" date="2018-11" db="EMBL/GenBank/DDBJ databases">
        <title>Genomes From Bacteria Associated with the Canine Oral Cavity: a Test Case for Automated Genome-Based Taxonomic Assignment.</title>
        <authorList>
            <person name="Coil D.A."/>
            <person name="Jospin G."/>
            <person name="Darling A.E."/>
            <person name="Wallis C."/>
            <person name="Davis I.J."/>
            <person name="Harris S."/>
            <person name="Eisen J.A."/>
            <person name="Holcombe L.J."/>
            <person name="O'Flynn C."/>
        </authorList>
    </citation>
    <scope>NUCLEOTIDE SEQUENCE [LARGE SCALE GENOMIC DNA]</scope>
    <source>
        <strain evidence="2 3">OH2822_COT-296</strain>
    </source>
</reference>
<dbReference type="Proteomes" id="UP000280935">
    <property type="component" value="Unassembled WGS sequence"/>
</dbReference>
<dbReference type="AlphaFoldDB" id="A0A3P1WU07"/>
<dbReference type="Gene3D" id="3.30.420.40">
    <property type="match status" value="1"/>
</dbReference>
<dbReference type="PANTHER" id="PTHR30005">
    <property type="entry name" value="EXOPOLYPHOSPHATASE"/>
    <property type="match status" value="1"/>
</dbReference>
<dbReference type="OrthoDB" id="9793035at2"/>
<evidence type="ECO:0000313" key="3">
    <source>
        <dbReference type="Proteomes" id="UP000280935"/>
    </source>
</evidence>
<dbReference type="RefSeq" id="WP_125227767.1">
    <property type="nucleotide sequence ID" value="NZ_RQYT01000012.1"/>
</dbReference>
<dbReference type="Pfam" id="PF02541">
    <property type="entry name" value="Ppx-GppA"/>
    <property type="match status" value="1"/>
</dbReference>
<dbReference type="InterPro" id="IPR003695">
    <property type="entry name" value="Ppx_GppA_N"/>
</dbReference>
<gene>
    <name evidence="2" type="ORF">EII35_07090</name>
</gene>
<comment type="caution">
    <text evidence="2">The sequence shown here is derived from an EMBL/GenBank/DDBJ whole genome shotgun (WGS) entry which is preliminary data.</text>
</comment>
<dbReference type="InterPro" id="IPR043129">
    <property type="entry name" value="ATPase_NBD"/>
</dbReference>
<name>A0A3P1WU07_9ACTN</name>
<dbReference type="Gene3D" id="3.30.420.150">
    <property type="entry name" value="Exopolyphosphatase. Domain 2"/>
    <property type="match status" value="1"/>
</dbReference>
<proteinExistence type="predicted"/>
<feature type="domain" description="Ppx/GppA phosphatase N-terminal" evidence="1">
    <location>
        <begin position="18"/>
        <end position="303"/>
    </location>
</feature>
<dbReference type="GO" id="GO:0016462">
    <property type="term" value="F:pyrophosphatase activity"/>
    <property type="evidence" value="ECO:0007669"/>
    <property type="project" value="TreeGrafter"/>
</dbReference>
<dbReference type="InterPro" id="IPR050273">
    <property type="entry name" value="GppA/Ppx_hydrolase"/>
</dbReference>
<protein>
    <submittedName>
        <fullName evidence="2">Ppx/GppA family phosphatase</fullName>
    </submittedName>
</protein>
<organism evidence="2 3">
    <name type="scientific">Arachnia propionica</name>
    <dbReference type="NCBI Taxonomy" id="1750"/>
    <lineage>
        <taxon>Bacteria</taxon>
        <taxon>Bacillati</taxon>
        <taxon>Actinomycetota</taxon>
        <taxon>Actinomycetes</taxon>
        <taxon>Propionibacteriales</taxon>
        <taxon>Propionibacteriaceae</taxon>
        <taxon>Arachnia</taxon>
    </lineage>
</organism>
<evidence type="ECO:0000313" key="2">
    <source>
        <dbReference type="EMBL" id="RRD49765.1"/>
    </source>
</evidence>
<dbReference type="EMBL" id="RQYT01000012">
    <property type="protein sequence ID" value="RRD49765.1"/>
    <property type="molecule type" value="Genomic_DNA"/>
</dbReference>
<sequence>MTTVAAIDCGTNSVRLLILRRDGETLRELAREVRLARLGQGVDATGEFHPDALARTFVVVEEFARIIADHDVERLRFVATSAARDVTNRQLFVDGVRQRLGVEPSIISGDEEARLSSAGVLSGVDAPAPVLVFDIGGGSTELVVLDDDGAVTWAVSLDVGAVRVRERLLPSDPPQESELQAARRFIGGMFDGSGVEFASIATAVGVAGTVTSTAARALGLSAYSREAVHGSVLSRARIEAAVRHWNTTPVAEIEQEPCMHPLRAGVIGAGTLILDEISARVPSGEVLVSETDILDGIALELLDQPS</sequence>